<accession>A0A7X0LL94</accession>
<gene>
    <name evidence="2" type="ORF">HNQ40_001559</name>
</gene>
<keyword evidence="1" id="KW-1133">Transmembrane helix</keyword>
<comment type="caution">
    <text evidence="2">The sequence shown here is derived from an EMBL/GenBank/DDBJ whole genome shotgun (WGS) entry which is preliminary data.</text>
</comment>
<feature type="transmembrane region" description="Helical" evidence="1">
    <location>
        <begin position="96"/>
        <end position="115"/>
    </location>
</feature>
<evidence type="ECO:0000256" key="1">
    <source>
        <dbReference type="SAM" id="Phobius"/>
    </source>
</evidence>
<keyword evidence="3" id="KW-1185">Reference proteome</keyword>
<name>A0A7X0LL94_9BACT</name>
<keyword evidence="1" id="KW-0472">Membrane</keyword>
<protein>
    <submittedName>
        <fullName evidence="2">Uncharacterized protein</fullName>
    </submittedName>
</protein>
<evidence type="ECO:0000313" key="3">
    <source>
        <dbReference type="Proteomes" id="UP000541810"/>
    </source>
</evidence>
<organism evidence="2 3">
    <name type="scientific">Algisphaera agarilytica</name>
    <dbReference type="NCBI Taxonomy" id="1385975"/>
    <lineage>
        <taxon>Bacteria</taxon>
        <taxon>Pseudomonadati</taxon>
        <taxon>Planctomycetota</taxon>
        <taxon>Phycisphaerae</taxon>
        <taxon>Phycisphaerales</taxon>
        <taxon>Phycisphaeraceae</taxon>
        <taxon>Algisphaera</taxon>
    </lineage>
</organism>
<reference evidence="2 3" key="1">
    <citation type="submission" date="2020-08" db="EMBL/GenBank/DDBJ databases">
        <title>Genomic Encyclopedia of Type Strains, Phase IV (KMG-IV): sequencing the most valuable type-strain genomes for metagenomic binning, comparative biology and taxonomic classification.</title>
        <authorList>
            <person name="Goeker M."/>
        </authorList>
    </citation>
    <scope>NUCLEOTIDE SEQUENCE [LARGE SCALE GENOMIC DNA]</scope>
    <source>
        <strain evidence="2 3">DSM 103725</strain>
    </source>
</reference>
<sequence length="140" mass="15669">MPITINSPYSGRPVKIRDEDIGRAVRDEEDRIFYVVQRGSGEGYYAAPTRKGSEKDEQRYDAMQNKMDTVQEQVTAQHQAVHDATGRKRSPVMRRLVLIVVLAILAAGGYSIYFLSTGGTVSELLDKVRPAETPMTEPRP</sequence>
<evidence type="ECO:0000313" key="2">
    <source>
        <dbReference type="EMBL" id="MBB6429753.1"/>
    </source>
</evidence>
<keyword evidence="1" id="KW-0812">Transmembrane</keyword>
<dbReference type="RefSeq" id="WP_184677316.1">
    <property type="nucleotide sequence ID" value="NZ_JACHGY010000001.1"/>
</dbReference>
<dbReference type="AlphaFoldDB" id="A0A7X0LL94"/>
<dbReference type="EMBL" id="JACHGY010000001">
    <property type="protein sequence ID" value="MBB6429753.1"/>
    <property type="molecule type" value="Genomic_DNA"/>
</dbReference>
<dbReference type="Proteomes" id="UP000541810">
    <property type="component" value="Unassembled WGS sequence"/>
</dbReference>
<proteinExistence type="predicted"/>